<dbReference type="OrthoDB" id="9813383at2"/>
<dbReference type="GO" id="GO:0016740">
    <property type="term" value="F:transferase activity"/>
    <property type="evidence" value="ECO:0007669"/>
    <property type="project" value="UniProtKB-KW"/>
</dbReference>
<keyword evidence="2" id="KW-1185">Reference proteome</keyword>
<dbReference type="InterPro" id="IPR029062">
    <property type="entry name" value="Class_I_gatase-like"/>
</dbReference>
<dbReference type="GO" id="GO:0005829">
    <property type="term" value="C:cytosol"/>
    <property type="evidence" value="ECO:0007669"/>
    <property type="project" value="TreeGrafter"/>
</dbReference>
<dbReference type="Proteomes" id="UP000295783">
    <property type="component" value="Unassembled WGS sequence"/>
</dbReference>
<comment type="caution">
    <text evidence="1">The sequence shown here is derived from an EMBL/GenBank/DDBJ whole genome shotgun (WGS) entry which is preliminary data.</text>
</comment>
<dbReference type="GO" id="GO:0006598">
    <property type="term" value="P:polyamine catabolic process"/>
    <property type="evidence" value="ECO:0007669"/>
    <property type="project" value="TreeGrafter"/>
</dbReference>
<dbReference type="InterPro" id="IPR011697">
    <property type="entry name" value="Peptidase_C26"/>
</dbReference>
<dbReference type="Pfam" id="PF07722">
    <property type="entry name" value="Peptidase_C26"/>
    <property type="match status" value="1"/>
</dbReference>
<dbReference type="EMBL" id="SNYW01000012">
    <property type="protein sequence ID" value="TDQ78821.1"/>
    <property type="molecule type" value="Genomic_DNA"/>
</dbReference>
<protein>
    <submittedName>
        <fullName evidence="1">Putative glutamine amidotransferase</fullName>
    </submittedName>
</protein>
<evidence type="ECO:0000313" key="1">
    <source>
        <dbReference type="EMBL" id="TDQ78821.1"/>
    </source>
</evidence>
<proteinExistence type="predicted"/>
<organism evidence="1 2">
    <name type="scientific">Dongia mobilis</name>
    <dbReference type="NCBI Taxonomy" id="578943"/>
    <lineage>
        <taxon>Bacteria</taxon>
        <taxon>Pseudomonadati</taxon>
        <taxon>Pseudomonadota</taxon>
        <taxon>Alphaproteobacteria</taxon>
        <taxon>Rhodospirillales</taxon>
        <taxon>Dongiaceae</taxon>
        <taxon>Dongia</taxon>
    </lineage>
</organism>
<dbReference type="GO" id="GO:0033969">
    <property type="term" value="F:gamma-glutamyl-gamma-aminobutyrate hydrolase activity"/>
    <property type="evidence" value="ECO:0007669"/>
    <property type="project" value="TreeGrafter"/>
</dbReference>
<keyword evidence="1" id="KW-0808">Transferase</keyword>
<dbReference type="SUPFAM" id="SSF52317">
    <property type="entry name" value="Class I glutamine amidotransferase-like"/>
    <property type="match status" value="1"/>
</dbReference>
<reference evidence="1 2" key="1">
    <citation type="submission" date="2019-03" db="EMBL/GenBank/DDBJ databases">
        <title>Genomic Encyclopedia of Type Strains, Phase III (KMG-III): the genomes of soil and plant-associated and newly described type strains.</title>
        <authorList>
            <person name="Whitman W."/>
        </authorList>
    </citation>
    <scope>NUCLEOTIDE SEQUENCE [LARGE SCALE GENOMIC DNA]</scope>
    <source>
        <strain evidence="1 2">CGMCC 1.7660</strain>
    </source>
</reference>
<dbReference type="Gene3D" id="3.40.50.880">
    <property type="match status" value="1"/>
</dbReference>
<dbReference type="AlphaFoldDB" id="A0A4R6WKQ6"/>
<dbReference type="PANTHER" id="PTHR43235">
    <property type="entry name" value="GLUTAMINE AMIDOTRANSFERASE PB2B2.05-RELATED"/>
    <property type="match status" value="1"/>
</dbReference>
<dbReference type="CDD" id="cd01745">
    <property type="entry name" value="GATase1_2"/>
    <property type="match status" value="1"/>
</dbReference>
<sequence>MTAPLIGLTLDVDAPRGIAKAPHYSLRATYTGAVAKAGGLPLCLPHEPGMVEAYADTLAGLVVTGGGFDVDPAHFGDNTRHATVRTKEGRTNFELGIVNAMLKRDKPVLGICGGEQLINVILGGTLIQHIEDEVRDSLLHEQPNPRTEPGHRVRLKEGSLLQKIVGGTELPVNSAHHQAVKTVGPGIVVNATAPDGVIEGIEDPRHRFCLGVQWHPELDVSEGDGKIFAAFIDAAKAS</sequence>
<dbReference type="PANTHER" id="PTHR43235:SF1">
    <property type="entry name" value="GLUTAMINE AMIDOTRANSFERASE PB2B2.05-RELATED"/>
    <property type="match status" value="1"/>
</dbReference>
<dbReference type="RefSeq" id="WP_133614734.1">
    <property type="nucleotide sequence ID" value="NZ_SNYW01000012.1"/>
</dbReference>
<keyword evidence="1" id="KW-0315">Glutamine amidotransferase</keyword>
<dbReference type="PROSITE" id="PS51273">
    <property type="entry name" value="GATASE_TYPE_1"/>
    <property type="match status" value="1"/>
</dbReference>
<accession>A0A4R6WKQ6</accession>
<dbReference type="InterPro" id="IPR044668">
    <property type="entry name" value="PuuD-like"/>
</dbReference>
<name>A0A4R6WKQ6_9PROT</name>
<gene>
    <name evidence="1" type="ORF">A8950_3282</name>
</gene>
<evidence type="ECO:0000313" key="2">
    <source>
        <dbReference type="Proteomes" id="UP000295783"/>
    </source>
</evidence>